<dbReference type="InterPro" id="IPR004547">
    <property type="entry name" value="Glucosamine6P_isomerase"/>
</dbReference>
<organism evidence="3 4">
    <name type="scientific">Dyadobacter pollutisoli</name>
    <dbReference type="NCBI Taxonomy" id="2910158"/>
    <lineage>
        <taxon>Bacteria</taxon>
        <taxon>Pseudomonadati</taxon>
        <taxon>Bacteroidota</taxon>
        <taxon>Cytophagia</taxon>
        <taxon>Cytophagales</taxon>
        <taxon>Spirosomataceae</taxon>
        <taxon>Dyadobacter</taxon>
    </lineage>
</organism>
<dbReference type="RefSeq" id="WP_244820387.1">
    <property type="nucleotide sequence ID" value="NZ_CP112998.1"/>
</dbReference>
<dbReference type="GO" id="GO:0019262">
    <property type="term" value="P:N-acetylneuraminate catabolic process"/>
    <property type="evidence" value="ECO:0007669"/>
    <property type="project" value="TreeGrafter"/>
</dbReference>
<dbReference type="PANTHER" id="PTHR11280">
    <property type="entry name" value="GLUCOSAMINE-6-PHOSPHATE ISOMERASE"/>
    <property type="match status" value="1"/>
</dbReference>
<dbReference type="InterPro" id="IPR018321">
    <property type="entry name" value="Glucosamine6P_isomerase_CS"/>
</dbReference>
<dbReference type="InterPro" id="IPR006148">
    <property type="entry name" value="Glc/Gal-6P_isomerase"/>
</dbReference>
<evidence type="ECO:0000313" key="4">
    <source>
        <dbReference type="Proteomes" id="UP001164653"/>
    </source>
</evidence>
<keyword evidence="4" id="KW-1185">Reference proteome</keyword>
<dbReference type="Gene3D" id="3.40.50.1360">
    <property type="match status" value="1"/>
</dbReference>
<protein>
    <submittedName>
        <fullName evidence="3">Glucosamine-6-phosphate deaminase</fullName>
    </submittedName>
</protein>
<dbReference type="EMBL" id="CP112998">
    <property type="protein sequence ID" value="WAC15020.1"/>
    <property type="molecule type" value="Genomic_DNA"/>
</dbReference>
<evidence type="ECO:0000259" key="2">
    <source>
        <dbReference type="Pfam" id="PF01182"/>
    </source>
</evidence>
<keyword evidence="1" id="KW-0378">Hydrolase</keyword>
<evidence type="ECO:0000256" key="1">
    <source>
        <dbReference type="ARBA" id="ARBA00022801"/>
    </source>
</evidence>
<dbReference type="Proteomes" id="UP001164653">
    <property type="component" value="Chromosome"/>
</dbReference>
<dbReference type="SUPFAM" id="SSF100950">
    <property type="entry name" value="NagB/RpiA/CoA transferase-like"/>
    <property type="match status" value="1"/>
</dbReference>
<accession>A0A9E8NE36</accession>
<dbReference type="GO" id="GO:0006043">
    <property type="term" value="P:glucosamine catabolic process"/>
    <property type="evidence" value="ECO:0007669"/>
    <property type="project" value="TreeGrafter"/>
</dbReference>
<dbReference type="InterPro" id="IPR037171">
    <property type="entry name" value="NagB/RpiA_transferase-like"/>
</dbReference>
<name>A0A9E8NE36_9BACT</name>
<dbReference type="PANTHER" id="PTHR11280:SF5">
    <property type="entry name" value="GLUCOSAMINE-6-PHOSPHATE ISOMERASE"/>
    <property type="match status" value="1"/>
</dbReference>
<dbReference type="GO" id="GO:0042802">
    <property type="term" value="F:identical protein binding"/>
    <property type="evidence" value="ECO:0007669"/>
    <property type="project" value="TreeGrafter"/>
</dbReference>
<dbReference type="CDD" id="cd01399">
    <property type="entry name" value="GlcN6P_deaminase"/>
    <property type="match status" value="1"/>
</dbReference>
<dbReference type="AlphaFoldDB" id="A0A9E8NE36"/>
<gene>
    <name evidence="3" type="ORF">ON006_13845</name>
</gene>
<proteinExistence type="predicted"/>
<dbReference type="Pfam" id="PF01182">
    <property type="entry name" value="Glucosamine_iso"/>
    <property type="match status" value="1"/>
</dbReference>
<dbReference type="GO" id="GO:0005737">
    <property type="term" value="C:cytoplasm"/>
    <property type="evidence" value="ECO:0007669"/>
    <property type="project" value="TreeGrafter"/>
</dbReference>
<dbReference type="GO" id="GO:0004342">
    <property type="term" value="F:glucosamine-6-phosphate deaminase activity"/>
    <property type="evidence" value="ECO:0007669"/>
    <property type="project" value="InterPro"/>
</dbReference>
<evidence type="ECO:0000313" key="3">
    <source>
        <dbReference type="EMBL" id="WAC15020.1"/>
    </source>
</evidence>
<dbReference type="GO" id="GO:0005975">
    <property type="term" value="P:carbohydrate metabolic process"/>
    <property type="evidence" value="ECO:0007669"/>
    <property type="project" value="InterPro"/>
</dbReference>
<sequence>MKITVFDDHQALSFQVAQMMVAQIKNKPDSVICLASGETPFLAYHLLPTLLLDEGVDHQQFTLIGLDEWVNIPSQNTGSCSYFLHTTLIGPLKLSLSQFKLFDGMAPDLQTECDSMDEFISKRGGIDLMVVGIGMNGHIGFNEPGVSTELYAHVIDLDDTTQTVGQKYFADKTTLGQGITLGLKHLQEANAAILMASGDRKAHIMKATLEGPIDPLIPSTIIRNHPNGLVMLDQKAASLLTPNE</sequence>
<dbReference type="GO" id="GO:0006046">
    <property type="term" value="P:N-acetylglucosamine catabolic process"/>
    <property type="evidence" value="ECO:0007669"/>
    <property type="project" value="TreeGrafter"/>
</dbReference>
<dbReference type="KEGG" id="dpf:ON006_13845"/>
<feature type="domain" description="Glucosamine/galactosamine-6-phosphate isomerase" evidence="2">
    <location>
        <begin position="10"/>
        <end position="224"/>
    </location>
</feature>
<reference evidence="3" key="1">
    <citation type="submission" date="2022-11" db="EMBL/GenBank/DDBJ databases">
        <title>Dyadobacter pollutisoli sp. nov., isolated from plastic dumped soil.</title>
        <authorList>
            <person name="Kim J.M."/>
            <person name="Kim K.R."/>
            <person name="Lee J.K."/>
            <person name="Hao L."/>
            <person name="Jeon C.O."/>
        </authorList>
    </citation>
    <scope>NUCLEOTIDE SEQUENCE</scope>
    <source>
        <strain evidence="3">U1</strain>
    </source>
</reference>
<dbReference type="PROSITE" id="PS01161">
    <property type="entry name" value="GLC_GALNAC_ISOMERASE"/>
    <property type="match status" value="1"/>
</dbReference>